<keyword evidence="1" id="KW-0472">Membrane</keyword>
<organism evidence="2 3">
    <name type="scientific">Pseudoclavibacter helvolus</name>
    <dbReference type="NCBI Taxonomy" id="255205"/>
    <lineage>
        <taxon>Bacteria</taxon>
        <taxon>Bacillati</taxon>
        <taxon>Actinomycetota</taxon>
        <taxon>Actinomycetes</taxon>
        <taxon>Micrococcales</taxon>
        <taxon>Microbacteriaceae</taxon>
        <taxon>Pseudoclavibacter</taxon>
    </lineage>
</organism>
<proteinExistence type="predicted"/>
<keyword evidence="3" id="KW-1185">Reference proteome</keyword>
<gene>
    <name evidence="2" type="ORF">FHX72_000255</name>
</gene>
<protein>
    <recommendedName>
        <fullName evidence="4">PH domain-containing protein</fullName>
    </recommendedName>
</protein>
<evidence type="ECO:0008006" key="4">
    <source>
        <dbReference type="Google" id="ProtNLM"/>
    </source>
</evidence>
<dbReference type="AlphaFoldDB" id="A0A7W4UL25"/>
<evidence type="ECO:0000313" key="2">
    <source>
        <dbReference type="EMBL" id="MBB2956143.1"/>
    </source>
</evidence>
<feature type="transmembrane region" description="Helical" evidence="1">
    <location>
        <begin position="164"/>
        <end position="188"/>
    </location>
</feature>
<feature type="transmembrane region" description="Helical" evidence="1">
    <location>
        <begin position="41"/>
        <end position="60"/>
    </location>
</feature>
<reference evidence="2 3" key="1">
    <citation type="submission" date="2020-08" db="EMBL/GenBank/DDBJ databases">
        <title>Sequencing the genomes of 1000 actinobacteria strains.</title>
        <authorList>
            <person name="Klenk H.-P."/>
        </authorList>
    </citation>
    <scope>NUCLEOTIDE SEQUENCE [LARGE SCALE GENOMIC DNA]</scope>
    <source>
        <strain evidence="2 3">DSM 20419</strain>
    </source>
</reference>
<name>A0A7W4UL25_9MICO</name>
<sequence>MSVRAGRWFLVLSAVAFLVGLAWFALVEVAAGPWAQGSVGGAVLALLGAVALAVGAVFFGRFVEARVEEPGLVITSAWRRQRVIPLAVIDEVVVIERLLLPARMGPGTAVRVVLRRDGNTIAAFTPHGRAVVDALGSAGCRVTLVSEPLSPLQVRRRYRSGASLGEVVVAGAPLFAILVGALVLLWVLTEWFAG</sequence>
<keyword evidence="1" id="KW-1133">Transmembrane helix</keyword>
<dbReference type="RefSeq" id="WP_183622548.1">
    <property type="nucleotide sequence ID" value="NZ_JACHWJ010000001.1"/>
</dbReference>
<comment type="caution">
    <text evidence="2">The sequence shown here is derived from an EMBL/GenBank/DDBJ whole genome shotgun (WGS) entry which is preliminary data.</text>
</comment>
<keyword evidence="1" id="KW-0812">Transmembrane</keyword>
<accession>A0A7W4UL25</accession>
<dbReference type="EMBL" id="JACHWJ010000001">
    <property type="protein sequence ID" value="MBB2956143.1"/>
    <property type="molecule type" value="Genomic_DNA"/>
</dbReference>
<evidence type="ECO:0000313" key="3">
    <source>
        <dbReference type="Proteomes" id="UP000545286"/>
    </source>
</evidence>
<evidence type="ECO:0000256" key="1">
    <source>
        <dbReference type="SAM" id="Phobius"/>
    </source>
</evidence>
<dbReference type="Proteomes" id="UP000545286">
    <property type="component" value="Unassembled WGS sequence"/>
</dbReference>